<organism evidence="3 4">
    <name type="scientific">Craterilacuibacter sinensis</name>
    <dbReference type="NCBI Taxonomy" id="2686017"/>
    <lineage>
        <taxon>Bacteria</taxon>
        <taxon>Pseudomonadati</taxon>
        <taxon>Pseudomonadota</taxon>
        <taxon>Betaproteobacteria</taxon>
        <taxon>Neisseriales</taxon>
        <taxon>Neisseriaceae</taxon>
        <taxon>Craterilacuibacter</taxon>
    </lineage>
</organism>
<dbReference type="InterPro" id="IPR029016">
    <property type="entry name" value="GAF-like_dom_sf"/>
</dbReference>
<sequence length="161" mass="17307">MSYQVAVSGGDKAQRYAEILPQLQALIASEQDQIASLANVSAALNACFDWLWVGFYLVKGPQLVLGPFQGPLACTRIDFGKGVCGAAWQQGCTLLVQDVDAFPGHIACSSLARSEVVVPVFDSQGVVKAVLDIDSSRLGEYDEIDRAALEQLATWLTPLFD</sequence>
<evidence type="ECO:0000313" key="4">
    <source>
        <dbReference type="Proteomes" id="UP000467214"/>
    </source>
</evidence>
<dbReference type="Proteomes" id="UP000467214">
    <property type="component" value="Unassembled WGS sequence"/>
</dbReference>
<comment type="similarity">
    <text evidence="1">Belongs to the free Met sulfoxide reductase family.</text>
</comment>
<dbReference type="Gene3D" id="3.30.450.40">
    <property type="match status" value="1"/>
</dbReference>
<dbReference type="RefSeq" id="WP_160797219.1">
    <property type="nucleotide sequence ID" value="NZ_WSSB01000009.1"/>
</dbReference>
<dbReference type="InterPro" id="IPR003018">
    <property type="entry name" value="GAF"/>
</dbReference>
<proteinExistence type="inferred from homology"/>
<evidence type="ECO:0000256" key="1">
    <source>
        <dbReference type="ARBA" id="ARBA00038454"/>
    </source>
</evidence>
<dbReference type="FunFam" id="3.30.450.40:FF:000008">
    <property type="entry name" value="GAF domain-containing proteins"/>
    <property type="match status" value="1"/>
</dbReference>
<evidence type="ECO:0000259" key="2">
    <source>
        <dbReference type="Pfam" id="PF13185"/>
    </source>
</evidence>
<dbReference type="GO" id="GO:0033745">
    <property type="term" value="F:L-methionine-(R)-S-oxide reductase activity"/>
    <property type="evidence" value="ECO:0007669"/>
    <property type="project" value="TreeGrafter"/>
</dbReference>
<dbReference type="SUPFAM" id="SSF55781">
    <property type="entry name" value="GAF domain-like"/>
    <property type="match status" value="1"/>
</dbReference>
<dbReference type="PANTHER" id="PTHR21021">
    <property type="entry name" value="GAF/PUTATIVE CYTOSKELETAL PROTEIN"/>
    <property type="match status" value="1"/>
</dbReference>
<evidence type="ECO:0000313" key="3">
    <source>
        <dbReference type="EMBL" id="MXR37446.1"/>
    </source>
</evidence>
<dbReference type="InterPro" id="IPR051330">
    <property type="entry name" value="Phosphatase_reg/MetRdx"/>
</dbReference>
<dbReference type="Pfam" id="PF13185">
    <property type="entry name" value="GAF_2"/>
    <property type="match status" value="1"/>
</dbReference>
<name>A0A845BTF7_9NEIS</name>
<feature type="domain" description="GAF" evidence="2">
    <location>
        <begin position="53"/>
        <end position="154"/>
    </location>
</feature>
<dbReference type="GO" id="GO:0005829">
    <property type="term" value="C:cytosol"/>
    <property type="evidence" value="ECO:0007669"/>
    <property type="project" value="TreeGrafter"/>
</dbReference>
<comment type="caution">
    <text evidence="3">The sequence shown here is derived from an EMBL/GenBank/DDBJ whole genome shotgun (WGS) entry which is preliminary data.</text>
</comment>
<protein>
    <submittedName>
        <fullName evidence="3">GAF domain-containing protein</fullName>
    </submittedName>
</protein>
<dbReference type="PANTHER" id="PTHR21021:SF15">
    <property type="entry name" value="FREE METHIONINE-R-SULFOXIDE REDUCTASE"/>
    <property type="match status" value="1"/>
</dbReference>
<accession>A0A845BTF7</accession>
<dbReference type="EMBL" id="WSSB01000009">
    <property type="protein sequence ID" value="MXR37446.1"/>
    <property type="molecule type" value="Genomic_DNA"/>
</dbReference>
<dbReference type="AlphaFoldDB" id="A0A845BTF7"/>
<reference evidence="3 4" key="1">
    <citation type="submission" date="2019-12" db="EMBL/GenBank/DDBJ databases">
        <title>Neisseriaceae gen. nov. sp. Genome sequencing and assembly.</title>
        <authorList>
            <person name="Liu Z."/>
            <person name="Li A."/>
        </authorList>
    </citation>
    <scope>NUCLEOTIDE SEQUENCE [LARGE SCALE GENOMIC DNA]</scope>
    <source>
        <strain evidence="3 4">B2N2-7</strain>
    </source>
</reference>
<gene>
    <name evidence="3" type="ORF">GQF02_10715</name>
</gene>
<keyword evidence="4" id="KW-1185">Reference proteome</keyword>